<dbReference type="CDD" id="cd01167">
    <property type="entry name" value="bac_FRK"/>
    <property type="match status" value="1"/>
</dbReference>
<keyword evidence="5" id="KW-0067">ATP-binding</keyword>
<evidence type="ECO:0000256" key="2">
    <source>
        <dbReference type="ARBA" id="ARBA00022679"/>
    </source>
</evidence>
<comment type="similarity">
    <text evidence="1">Belongs to the carbohydrate kinase PfkB family.</text>
</comment>
<keyword evidence="4 7" id="KW-0418">Kinase</keyword>
<dbReference type="SUPFAM" id="SSF53613">
    <property type="entry name" value="Ribokinase-like"/>
    <property type="match status" value="1"/>
</dbReference>
<dbReference type="Gene3D" id="3.40.1190.20">
    <property type="match status" value="1"/>
</dbReference>
<gene>
    <name evidence="7" type="ORF">ACFPDQ_01085</name>
</gene>
<evidence type="ECO:0000256" key="3">
    <source>
        <dbReference type="ARBA" id="ARBA00022741"/>
    </source>
</evidence>
<evidence type="ECO:0000256" key="4">
    <source>
        <dbReference type="ARBA" id="ARBA00022777"/>
    </source>
</evidence>
<evidence type="ECO:0000259" key="6">
    <source>
        <dbReference type="Pfam" id="PF00294"/>
    </source>
</evidence>
<dbReference type="PANTHER" id="PTHR43085">
    <property type="entry name" value="HEXOKINASE FAMILY MEMBER"/>
    <property type="match status" value="1"/>
</dbReference>
<keyword evidence="3" id="KW-0547">Nucleotide-binding</keyword>
<protein>
    <submittedName>
        <fullName evidence="7">Carbohydrate kinase</fullName>
        <ecNumber evidence="7">2.7.1.-</ecNumber>
    </submittedName>
</protein>
<accession>A0ABV9TA05</accession>
<dbReference type="PANTHER" id="PTHR43085:SF1">
    <property type="entry name" value="PSEUDOURIDINE KINASE-RELATED"/>
    <property type="match status" value="1"/>
</dbReference>
<dbReference type="GO" id="GO:0016301">
    <property type="term" value="F:kinase activity"/>
    <property type="evidence" value="ECO:0007669"/>
    <property type="project" value="UniProtKB-KW"/>
</dbReference>
<proteinExistence type="inferred from homology"/>
<keyword evidence="2 7" id="KW-0808">Transferase</keyword>
<organism evidence="7 8">
    <name type="scientific">Pseudofrancisella aestuarii</name>
    <dbReference type="NCBI Taxonomy" id="2670347"/>
    <lineage>
        <taxon>Bacteria</taxon>
        <taxon>Pseudomonadati</taxon>
        <taxon>Pseudomonadota</taxon>
        <taxon>Gammaproteobacteria</taxon>
        <taxon>Thiotrichales</taxon>
        <taxon>Francisellaceae</taxon>
        <taxon>Pseudofrancisella</taxon>
    </lineage>
</organism>
<feature type="domain" description="Carbohydrate kinase PfkB" evidence="6">
    <location>
        <begin position="4"/>
        <end position="303"/>
    </location>
</feature>
<evidence type="ECO:0000313" key="8">
    <source>
        <dbReference type="Proteomes" id="UP001595926"/>
    </source>
</evidence>
<reference evidence="8" key="1">
    <citation type="journal article" date="2019" name="Int. J. Syst. Evol. Microbiol.">
        <title>The Global Catalogue of Microorganisms (GCM) 10K type strain sequencing project: providing services to taxonomists for standard genome sequencing and annotation.</title>
        <authorList>
            <consortium name="The Broad Institute Genomics Platform"/>
            <consortium name="The Broad Institute Genome Sequencing Center for Infectious Disease"/>
            <person name="Wu L."/>
            <person name="Ma J."/>
        </authorList>
    </citation>
    <scope>NUCLEOTIDE SEQUENCE [LARGE SCALE GENOMIC DNA]</scope>
    <source>
        <strain evidence="8">CGMCC 1.13718</strain>
    </source>
</reference>
<dbReference type="Proteomes" id="UP001595926">
    <property type="component" value="Unassembled WGS sequence"/>
</dbReference>
<name>A0ABV9TA05_9GAMM</name>
<evidence type="ECO:0000313" key="7">
    <source>
        <dbReference type="EMBL" id="MFC4891641.1"/>
    </source>
</evidence>
<keyword evidence="8" id="KW-1185">Reference proteome</keyword>
<evidence type="ECO:0000256" key="1">
    <source>
        <dbReference type="ARBA" id="ARBA00010688"/>
    </source>
</evidence>
<dbReference type="InterPro" id="IPR029056">
    <property type="entry name" value="Ribokinase-like"/>
</dbReference>
<comment type="caution">
    <text evidence="7">The sequence shown here is derived from an EMBL/GenBank/DDBJ whole genome shotgun (WGS) entry which is preliminary data.</text>
</comment>
<evidence type="ECO:0000256" key="5">
    <source>
        <dbReference type="ARBA" id="ARBA00022840"/>
    </source>
</evidence>
<dbReference type="Pfam" id="PF00294">
    <property type="entry name" value="PfkB"/>
    <property type="match status" value="1"/>
</dbReference>
<dbReference type="RefSeq" id="WP_119330623.1">
    <property type="nucleotide sequence ID" value="NZ_JBHSJH010000001.1"/>
</dbReference>
<dbReference type="EC" id="2.7.1.-" evidence="7"/>
<dbReference type="InterPro" id="IPR050306">
    <property type="entry name" value="PfkB_Carbo_kinase"/>
</dbReference>
<dbReference type="InterPro" id="IPR011611">
    <property type="entry name" value="PfkB_dom"/>
</dbReference>
<dbReference type="EMBL" id="JBHSJH010000001">
    <property type="protein sequence ID" value="MFC4891641.1"/>
    <property type="molecule type" value="Genomic_DNA"/>
</dbReference>
<sequence>MYDLIAVGELLIDIYQQLDGSFIYKAGGAPCNALVMATNMGCKTAFIGKVGNDSFGKFLIKTIGSKGIDTKGVILSDDYNTTLAFVTLDEKNDRSFIFYRTQTADVMLEKADIDYSIINQTKVLCFGSLSFTTDPTKSTTLDILETAKKHNKLIAYDVNYRPTLWKGSEESNIKELELGFNYATILKMSEEEVYLLFKSNNYEQVAKKIFKKYTNIKLVLISLGEEGAFFATQDFCGYVPAFETKVVDTTGAGDAFLGCLLGQIVSESFDNISLYKLREVILKSNAAAALNISKVGAIESMPTKEEVNLLYQNQVS</sequence>